<feature type="transmembrane region" description="Helical" evidence="6">
    <location>
        <begin position="51"/>
        <end position="72"/>
    </location>
</feature>
<dbReference type="CDD" id="cd10432">
    <property type="entry name" value="BI-1-like_bacterial"/>
    <property type="match status" value="1"/>
</dbReference>
<keyword evidence="4 6" id="KW-1133">Transmembrane helix</keyword>
<dbReference type="STRING" id="1166018.FAES_5005"/>
<keyword evidence="3 6" id="KW-0812">Transmembrane</keyword>
<dbReference type="Proteomes" id="UP000011058">
    <property type="component" value="Chromosome"/>
</dbReference>
<evidence type="ECO:0000313" key="8">
    <source>
        <dbReference type="Proteomes" id="UP000011058"/>
    </source>
</evidence>
<dbReference type="EMBL" id="HE796683">
    <property type="protein sequence ID" value="CCH03004.1"/>
    <property type="molecule type" value="Genomic_DNA"/>
</dbReference>
<evidence type="ECO:0000256" key="4">
    <source>
        <dbReference type="ARBA" id="ARBA00022989"/>
    </source>
</evidence>
<dbReference type="PANTHER" id="PTHR23291">
    <property type="entry name" value="BAX INHIBITOR-RELATED"/>
    <property type="match status" value="1"/>
</dbReference>
<dbReference type="HOGENOM" id="CLU_058671_1_0_10"/>
<dbReference type="InterPro" id="IPR006214">
    <property type="entry name" value="Bax_inhibitor_1-related"/>
</dbReference>
<feature type="transmembrane region" description="Helical" evidence="6">
    <location>
        <begin position="194"/>
        <end position="213"/>
    </location>
</feature>
<feature type="transmembrane region" description="Helical" evidence="6">
    <location>
        <begin position="170"/>
        <end position="188"/>
    </location>
</feature>
<protein>
    <submittedName>
        <fullName evidence="7">Inner membrane protein ybhL</fullName>
    </submittedName>
</protein>
<dbReference type="AlphaFoldDB" id="I0KFV1"/>
<dbReference type="KEGG" id="fae:FAES_5005"/>
<dbReference type="GO" id="GO:0005886">
    <property type="term" value="C:plasma membrane"/>
    <property type="evidence" value="ECO:0007669"/>
    <property type="project" value="TreeGrafter"/>
</dbReference>
<dbReference type="Pfam" id="PF01027">
    <property type="entry name" value="Bax1-I"/>
    <property type="match status" value="1"/>
</dbReference>
<evidence type="ECO:0000256" key="3">
    <source>
        <dbReference type="ARBA" id="ARBA00022692"/>
    </source>
</evidence>
<keyword evidence="5 6" id="KW-0472">Membrane</keyword>
<evidence type="ECO:0000313" key="7">
    <source>
        <dbReference type="EMBL" id="CCH03004.1"/>
    </source>
</evidence>
<comment type="subcellular location">
    <subcellularLocation>
        <location evidence="1">Membrane</location>
        <topology evidence="1">Multi-pass membrane protein</topology>
    </subcellularLocation>
</comment>
<proteinExistence type="inferred from homology"/>
<dbReference type="PANTHER" id="PTHR23291:SF50">
    <property type="entry name" value="PROTEIN LIFEGUARD 4"/>
    <property type="match status" value="1"/>
</dbReference>
<sequence>MCVRQPVLFSILRLLNRVNCMESRPNQSPFQPTFLSPEAIEREQATFMTQVYGWMTVALLVTASISIWTASSETLLTIIFGNRLVFYGLLLAEVGLVMAISAMINRLTATTATILFLVYATLNGLTLASIFLVFTGGSIASTFFVTAGTFGAMSAYGYVTKSDLTRWGNLLLMALIGLIIASVANLFMHSETLYWISSFAGVLIFTGLTAYDTQKIKAMNVIGNAGTDEDRKEAILGALRLYLDFINLFLYLLRFLGNRK</sequence>
<gene>
    <name evidence="7" type="primary">ybhL</name>
    <name evidence="7" type="ORF">FAES_5005</name>
</gene>
<dbReference type="PATRIC" id="fig|1166018.3.peg.1980"/>
<evidence type="ECO:0000256" key="1">
    <source>
        <dbReference type="ARBA" id="ARBA00004141"/>
    </source>
</evidence>
<accession>I0KFV1</accession>
<evidence type="ECO:0000256" key="6">
    <source>
        <dbReference type="RuleBase" id="RU004379"/>
    </source>
</evidence>
<reference evidence="7 8" key="1">
    <citation type="journal article" date="2012" name="J. Bacteriol.">
        <title>Genome Sequence of Fibrella aestuarina BUZ 2T, a Filamentous Marine Bacterium.</title>
        <authorList>
            <person name="Filippini M."/>
            <person name="Qi W."/>
            <person name="Blom J."/>
            <person name="Goesmann A."/>
            <person name="Smits T.H."/>
            <person name="Bagheri H.C."/>
        </authorList>
    </citation>
    <scope>NUCLEOTIDE SEQUENCE [LARGE SCALE GENOMIC DNA]</scope>
    <source>
        <strain evidence="8">BUZ 2T</strain>
    </source>
</reference>
<evidence type="ECO:0000256" key="2">
    <source>
        <dbReference type="ARBA" id="ARBA00010350"/>
    </source>
</evidence>
<keyword evidence="8" id="KW-1185">Reference proteome</keyword>
<feature type="transmembrane region" description="Helical" evidence="6">
    <location>
        <begin position="116"/>
        <end position="134"/>
    </location>
</feature>
<evidence type="ECO:0000256" key="5">
    <source>
        <dbReference type="ARBA" id="ARBA00023136"/>
    </source>
</evidence>
<comment type="similarity">
    <text evidence="2 6">Belongs to the BI1 family.</text>
</comment>
<feature type="transmembrane region" description="Helical" evidence="6">
    <location>
        <begin position="84"/>
        <end position="104"/>
    </location>
</feature>
<feature type="transmembrane region" description="Helical" evidence="6">
    <location>
        <begin position="140"/>
        <end position="158"/>
    </location>
</feature>
<dbReference type="eggNOG" id="COG0670">
    <property type="taxonomic scope" value="Bacteria"/>
</dbReference>
<name>I0KFV1_9BACT</name>
<organism evidence="7 8">
    <name type="scientific">Fibrella aestuarina BUZ 2</name>
    <dbReference type="NCBI Taxonomy" id="1166018"/>
    <lineage>
        <taxon>Bacteria</taxon>
        <taxon>Pseudomonadati</taxon>
        <taxon>Bacteroidota</taxon>
        <taxon>Cytophagia</taxon>
        <taxon>Cytophagales</taxon>
        <taxon>Spirosomataceae</taxon>
        <taxon>Fibrella</taxon>
    </lineage>
</organism>